<reference evidence="3 4" key="1">
    <citation type="submission" date="2017-06" db="EMBL/GenBank/DDBJ databases">
        <title>Ant-infecting Ophiocordyceps genomes reveal a high diversity of potential behavioral manipulation genes and a possible major role for enterotoxins.</title>
        <authorList>
            <person name="De Bekker C."/>
            <person name="Evans H.C."/>
            <person name="Brachmann A."/>
            <person name="Hughes D.P."/>
        </authorList>
    </citation>
    <scope>NUCLEOTIDE SEQUENCE [LARGE SCALE GENOMIC DNA]</scope>
    <source>
        <strain evidence="3 4">Map64</strain>
    </source>
</reference>
<dbReference type="EMBL" id="NJET01000018">
    <property type="protein sequence ID" value="PHH65377.1"/>
    <property type="molecule type" value="Genomic_DNA"/>
</dbReference>
<gene>
    <name evidence="3" type="ORF">CDD81_2481</name>
</gene>
<keyword evidence="2" id="KW-0521">NADP</keyword>
<dbReference type="SUPFAM" id="SSF51735">
    <property type="entry name" value="NAD(P)-binding Rossmann-fold domains"/>
    <property type="match status" value="1"/>
</dbReference>
<dbReference type="CDD" id="cd05233">
    <property type="entry name" value="SDR_c"/>
    <property type="match status" value="1"/>
</dbReference>
<dbReference type="Pfam" id="PF13561">
    <property type="entry name" value="adh_short_C2"/>
    <property type="match status" value="1"/>
</dbReference>
<dbReference type="FunFam" id="3.40.50.720:FF:000084">
    <property type="entry name" value="Short-chain dehydrogenase reductase"/>
    <property type="match status" value="1"/>
</dbReference>
<evidence type="ECO:0000256" key="1">
    <source>
        <dbReference type="ARBA" id="ARBA00006484"/>
    </source>
</evidence>
<dbReference type="InterPro" id="IPR036291">
    <property type="entry name" value="NAD(P)-bd_dom_sf"/>
</dbReference>
<proteinExistence type="inferred from homology"/>
<dbReference type="Gene3D" id="3.40.50.720">
    <property type="entry name" value="NAD(P)-binding Rossmann-like Domain"/>
    <property type="match status" value="1"/>
</dbReference>
<dbReference type="Proteomes" id="UP000226192">
    <property type="component" value="Unassembled WGS sequence"/>
</dbReference>
<accession>A0A2C5Y9J0</accession>
<organism evidence="3 4">
    <name type="scientific">Ophiocordyceps australis</name>
    <dbReference type="NCBI Taxonomy" id="1399860"/>
    <lineage>
        <taxon>Eukaryota</taxon>
        <taxon>Fungi</taxon>
        <taxon>Dikarya</taxon>
        <taxon>Ascomycota</taxon>
        <taxon>Pezizomycotina</taxon>
        <taxon>Sordariomycetes</taxon>
        <taxon>Hypocreomycetidae</taxon>
        <taxon>Hypocreales</taxon>
        <taxon>Ophiocordycipitaceae</taxon>
        <taxon>Ophiocordyceps</taxon>
    </lineage>
</organism>
<evidence type="ECO:0000313" key="4">
    <source>
        <dbReference type="Proteomes" id="UP000226192"/>
    </source>
</evidence>
<dbReference type="InterPro" id="IPR002347">
    <property type="entry name" value="SDR_fam"/>
</dbReference>
<protein>
    <submittedName>
        <fullName evidence="3">Uncharacterized protein</fullName>
    </submittedName>
</protein>
<name>A0A2C5Y9J0_9HYPO</name>
<comment type="similarity">
    <text evidence="1">Belongs to the short-chain dehydrogenases/reductases (SDR) family.</text>
</comment>
<dbReference type="OrthoDB" id="5840532at2759"/>
<comment type="caution">
    <text evidence="3">The sequence shown here is derived from an EMBL/GenBank/DDBJ whole genome shotgun (WGS) entry which is preliminary data.</text>
</comment>
<sequence length="276" mass="28856">MDSTSTVTTPLLEGHSALIFGAASGIGKCTALAMARHGASKLALCDYNADALDALVELLKASWPQVDAIKTVMDVRKAGQVHEAVAESVSRFGRIDVAVNSAGIIGPQAPLQSVEEDEWQGLLEINLSGVFRCQKEELAVMMKQEDLGARRGRGAIINLASMYGVIAPPATINIDAYTAAKHAVVGLTRAGANAYASHGVRINAMCPGYTATPLLHASNIAEQLGEAVAQHIDTHCPMKRFAAPEEIADALVFLASPMSSFVNGAAVMVDGGMSSN</sequence>
<keyword evidence="4" id="KW-1185">Reference proteome</keyword>
<dbReference type="PANTHER" id="PTHR42760">
    <property type="entry name" value="SHORT-CHAIN DEHYDROGENASES/REDUCTASES FAMILY MEMBER"/>
    <property type="match status" value="1"/>
</dbReference>
<dbReference type="GO" id="GO:0016616">
    <property type="term" value="F:oxidoreductase activity, acting on the CH-OH group of donors, NAD or NADP as acceptor"/>
    <property type="evidence" value="ECO:0007669"/>
    <property type="project" value="TreeGrafter"/>
</dbReference>
<dbReference type="PRINTS" id="PR00080">
    <property type="entry name" value="SDRFAMILY"/>
</dbReference>
<dbReference type="STRING" id="1399860.A0A2C5Y9J0"/>
<dbReference type="AlphaFoldDB" id="A0A2C5Y9J0"/>
<dbReference type="PRINTS" id="PR00081">
    <property type="entry name" value="GDHRDH"/>
</dbReference>
<evidence type="ECO:0000313" key="3">
    <source>
        <dbReference type="EMBL" id="PHH65377.1"/>
    </source>
</evidence>
<evidence type="ECO:0000256" key="2">
    <source>
        <dbReference type="ARBA" id="ARBA00022857"/>
    </source>
</evidence>